<sequence length="115" mass="12379">MADPESRHRSPTTTTVEANLVLQQKDGDAVVAEITVSTAADGTLNVSSEGKLPSLSLREIGEAKNRLKAFSKQTSQDIQFQHNGRALASLKAKSSGDAKLSVHWWAMLRHLLGLG</sequence>
<dbReference type="AlphaFoldDB" id="A0A5B1CHR5"/>
<dbReference type="EMBL" id="VRLW01000001">
    <property type="protein sequence ID" value="KAA1260728.1"/>
    <property type="molecule type" value="Genomic_DNA"/>
</dbReference>
<proteinExistence type="predicted"/>
<protein>
    <submittedName>
        <fullName evidence="1">Uncharacterized protein</fullName>
    </submittedName>
</protein>
<organism evidence="1 2">
    <name type="scientific">Rubripirellula obstinata</name>
    <dbReference type="NCBI Taxonomy" id="406547"/>
    <lineage>
        <taxon>Bacteria</taxon>
        <taxon>Pseudomonadati</taxon>
        <taxon>Planctomycetota</taxon>
        <taxon>Planctomycetia</taxon>
        <taxon>Pirellulales</taxon>
        <taxon>Pirellulaceae</taxon>
        <taxon>Rubripirellula</taxon>
    </lineage>
</organism>
<gene>
    <name evidence="1" type="ORF">LF1_32690</name>
</gene>
<evidence type="ECO:0000313" key="2">
    <source>
        <dbReference type="Proteomes" id="UP000322699"/>
    </source>
</evidence>
<reference evidence="1 2" key="1">
    <citation type="submission" date="2019-08" db="EMBL/GenBank/DDBJ databases">
        <title>Deep-cultivation of Planctomycetes and their phenomic and genomic characterization uncovers novel biology.</title>
        <authorList>
            <person name="Wiegand S."/>
            <person name="Jogler M."/>
            <person name="Boedeker C."/>
            <person name="Pinto D."/>
            <person name="Vollmers J."/>
            <person name="Rivas-Marin E."/>
            <person name="Kohn T."/>
            <person name="Peeters S.H."/>
            <person name="Heuer A."/>
            <person name="Rast P."/>
            <person name="Oberbeckmann S."/>
            <person name="Bunk B."/>
            <person name="Jeske O."/>
            <person name="Meyerdierks A."/>
            <person name="Storesund J.E."/>
            <person name="Kallscheuer N."/>
            <person name="Luecker S."/>
            <person name="Lage O.M."/>
            <person name="Pohl T."/>
            <person name="Merkel B.J."/>
            <person name="Hornburger P."/>
            <person name="Mueller R.-W."/>
            <person name="Bruemmer F."/>
            <person name="Labrenz M."/>
            <person name="Spormann A.M."/>
            <person name="Op Den Camp H."/>
            <person name="Overmann J."/>
            <person name="Amann R."/>
            <person name="Jetten M.S.M."/>
            <person name="Mascher T."/>
            <person name="Medema M.H."/>
            <person name="Devos D.P."/>
            <person name="Kaster A.-K."/>
            <person name="Ovreas L."/>
            <person name="Rohde M."/>
            <person name="Galperin M.Y."/>
            <person name="Jogler C."/>
        </authorList>
    </citation>
    <scope>NUCLEOTIDE SEQUENCE [LARGE SCALE GENOMIC DNA]</scope>
    <source>
        <strain evidence="1 2">LF1</strain>
    </source>
</reference>
<dbReference type="Proteomes" id="UP000322699">
    <property type="component" value="Unassembled WGS sequence"/>
</dbReference>
<evidence type="ECO:0000313" key="1">
    <source>
        <dbReference type="EMBL" id="KAA1260728.1"/>
    </source>
</evidence>
<name>A0A5B1CHR5_9BACT</name>
<comment type="caution">
    <text evidence="1">The sequence shown here is derived from an EMBL/GenBank/DDBJ whole genome shotgun (WGS) entry which is preliminary data.</text>
</comment>
<accession>A0A5B1CHR5</accession>
<dbReference type="RefSeq" id="WP_068262150.1">
    <property type="nucleotide sequence ID" value="NZ_LWSK01000033.1"/>
</dbReference>
<keyword evidence="2" id="KW-1185">Reference proteome</keyword>